<proteinExistence type="predicted"/>
<evidence type="ECO:0000313" key="3">
    <source>
        <dbReference type="Proteomes" id="UP000001989"/>
    </source>
</evidence>
<dbReference type="OrthoDB" id="5360818at2"/>
<dbReference type="EMBL" id="CP000699">
    <property type="protein sequence ID" value="ABQ66553.1"/>
    <property type="molecule type" value="Genomic_DNA"/>
</dbReference>
<dbReference type="InterPro" id="IPR019533">
    <property type="entry name" value="Peptidase_S26"/>
</dbReference>
<dbReference type="Gene3D" id="2.10.109.10">
    <property type="entry name" value="Umud Fragment, subunit A"/>
    <property type="match status" value="1"/>
</dbReference>
<dbReference type="KEGG" id="swi:Swit_0182"/>
<dbReference type="InterPro" id="IPR036286">
    <property type="entry name" value="LexA/Signal_pep-like_sf"/>
</dbReference>
<gene>
    <name evidence="2" type="ordered locus">Swit_0182</name>
</gene>
<keyword evidence="3" id="KW-1185">Reference proteome</keyword>
<dbReference type="SUPFAM" id="SSF51306">
    <property type="entry name" value="LexA/Signal peptidase"/>
    <property type="match status" value="1"/>
</dbReference>
<keyword evidence="2" id="KW-0378">Hydrolase</keyword>
<keyword evidence="2" id="KW-0645">Protease</keyword>
<dbReference type="AlphaFoldDB" id="A0A9J9H7W7"/>
<sequence length="147" mass="15893">MHRPPLRLVWNVSPSVPVGLYRIDSAGDPRPGDLVALRPSPDLTRLMAERHYVEAGALLLKPIAAGAGATVCRNGAVVTIDGVSVATARERDRLGRPLPRWSGCRLLNASELFLLATESPDSFDGRYFGPAARSNVVGRAMPLWTRP</sequence>
<dbReference type="GO" id="GO:0004252">
    <property type="term" value="F:serine-type endopeptidase activity"/>
    <property type="evidence" value="ECO:0007669"/>
    <property type="project" value="InterPro"/>
</dbReference>
<dbReference type="Pfam" id="PF10502">
    <property type="entry name" value="Peptidase_S26"/>
    <property type="match status" value="1"/>
</dbReference>
<evidence type="ECO:0000259" key="1">
    <source>
        <dbReference type="Pfam" id="PF10502"/>
    </source>
</evidence>
<dbReference type="Proteomes" id="UP000001989">
    <property type="component" value="Chromosome"/>
</dbReference>
<name>A0A9J9H7W7_RHIWR</name>
<dbReference type="GO" id="GO:0006465">
    <property type="term" value="P:signal peptide processing"/>
    <property type="evidence" value="ECO:0007669"/>
    <property type="project" value="InterPro"/>
</dbReference>
<organism evidence="2 3">
    <name type="scientific">Rhizorhabdus wittichii (strain DSM 6014 / CCUG 31198 / JCM 15750 / NBRC 105917 / EY 4224 / RW1)</name>
    <name type="common">Sphingomonas wittichii</name>
    <dbReference type="NCBI Taxonomy" id="392499"/>
    <lineage>
        <taxon>Bacteria</taxon>
        <taxon>Pseudomonadati</taxon>
        <taxon>Pseudomonadota</taxon>
        <taxon>Alphaproteobacteria</taxon>
        <taxon>Sphingomonadales</taxon>
        <taxon>Sphingomonadaceae</taxon>
        <taxon>Rhizorhabdus</taxon>
    </lineage>
</organism>
<accession>A0A9J9H7W7</accession>
<evidence type="ECO:0000313" key="2">
    <source>
        <dbReference type="EMBL" id="ABQ66553.1"/>
    </source>
</evidence>
<feature type="domain" description="Peptidase S26" evidence="1">
    <location>
        <begin position="8"/>
        <end position="144"/>
    </location>
</feature>
<protein>
    <submittedName>
        <fullName evidence="2">Type IV secretory pathway protease TraF-like protein</fullName>
    </submittedName>
</protein>
<reference evidence="2 3" key="1">
    <citation type="journal article" date="2010" name="J. Bacteriol.">
        <title>Genome sequence of the dioxin-mineralizing bacterium Sphingomonas wittichii RW1.</title>
        <authorList>
            <person name="Miller T.R."/>
            <person name="Delcher A.L."/>
            <person name="Salzberg S.L."/>
            <person name="Saunders E."/>
            <person name="Detter J.C."/>
            <person name="Halden R.U."/>
        </authorList>
    </citation>
    <scope>NUCLEOTIDE SEQUENCE [LARGE SCALE GENOMIC DNA]</scope>
    <source>
        <strain evidence="3">DSM 6014 / CCUG 31198 / JCM 15750 / NBRC 105917 / EY 4224 / RW1</strain>
    </source>
</reference>